<dbReference type="KEGG" id="ghl:GM160_05510"/>
<protein>
    <recommendedName>
        <fullName evidence="1">ApeI dehydratase-like domain-containing protein</fullName>
    </recommendedName>
</protein>
<reference evidence="2 3" key="1">
    <citation type="submission" date="2019-11" db="EMBL/GenBank/DDBJ databases">
        <authorList>
            <person name="Zhang J."/>
            <person name="Sun C."/>
        </authorList>
    </citation>
    <scope>NUCLEOTIDE SEQUENCE [LARGE SCALE GENOMIC DNA]</scope>
    <source>
        <strain evidence="3">sp2</strain>
    </source>
</reference>
<name>A0A6I6CVA2_9GAMM</name>
<dbReference type="EMBL" id="CP046415">
    <property type="protein sequence ID" value="QGT78396.1"/>
    <property type="molecule type" value="Genomic_DNA"/>
</dbReference>
<dbReference type="InterPro" id="IPR054545">
    <property type="entry name" value="ApeI-like"/>
</dbReference>
<evidence type="ECO:0000313" key="2">
    <source>
        <dbReference type="EMBL" id="QGT78396.1"/>
    </source>
</evidence>
<sequence>MIDSPQPLAEWTPSPDMPVFRGHFPGNPLLPGAMLIDWAMSAYGDHLANTKAGGSGGADGVTAAPMAVRQARFPAPARPGIPLHLETQPARRGRTRLKVVATPAHGERHVVLDLLLEGQHTDPEATQ</sequence>
<evidence type="ECO:0000313" key="3">
    <source>
        <dbReference type="Proteomes" id="UP000427716"/>
    </source>
</evidence>
<feature type="domain" description="ApeI dehydratase-like" evidence="1">
    <location>
        <begin position="9"/>
        <end position="91"/>
    </location>
</feature>
<dbReference type="RefSeq" id="WP_156573794.1">
    <property type="nucleotide sequence ID" value="NZ_CP046415.1"/>
</dbReference>
<dbReference type="AlphaFoldDB" id="A0A6I6CVA2"/>
<dbReference type="InterPro" id="IPR029069">
    <property type="entry name" value="HotDog_dom_sf"/>
</dbReference>
<organism evidence="2 3">
    <name type="scientific">Guyparkeria halophila</name>
    <dbReference type="NCBI Taxonomy" id="47960"/>
    <lineage>
        <taxon>Bacteria</taxon>
        <taxon>Pseudomonadati</taxon>
        <taxon>Pseudomonadota</taxon>
        <taxon>Gammaproteobacteria</taxon>
        <taxon>Chromatiales</taxon>
        <taxon>Thioalkalibacteraceae</taxon>
        <taxon>Guyparkeria</taxon>
    </lineage>
</organism>
<gene>
    <name evidence="2" type="ORF">GM160_05510</name>
</gene>
<keyword evidence="3" id="KW-1185">Reference proteome</keyword>
<dbReference type="GO" id="GO:0016829">
    <property type="term" value="F:lyase activity"/>
    <property type="evidence" value="ECO:0007669"/>
    <property type="project" value="UniProtKB-KW"/>
</dbReference>
<accession>A0A6I6CVA2</accession>
<dbReference type="Proteomes" id="UP000427716">
    <property type="component" value="Chromosome"/>
</dbReference>
<evidence type="ECO:0000259" key="1">
    <source>
        <dbReference type="Pfam" id="PF22818"/>
    </source>
</evidence>
<dbReference type="SUPFAM" id="SSF54637">
    <property type="entry name" value="Thioesterase/thiol ester dehydrase-isomerase"/>
    <property type="match status" value="1"/>
</dbReference>
<proteinExistence type="predicted"/>
<dbReference type="Gene3D" id="3.10.129.10">
    <property type="entry name" value="Hotdog Thioesterase"/>
    <property type="match status" value="1"/>
</dbReference>
<dbReference type="Pfam" id="PF22818">
    <property type="entry name" value="ApeI-like"/>
    <property type="match status" value="1"/>
</dbReference>